<evidence type="ECO:0000313" key="1">
    <source>
        <dbReference type="EMBL" id="RSM17898.1"/>
    </source>
</evidence>
<name>A0A428UUD1_9HYPO</name>
<proteinExistence type="predicted"/>
<keyword evidence="2" id="KW-1185">Reference proteome</keyword>
<sequence length="390" mass="43728">MTSKGSEEGFLKTVNPRHPNPTALKVSLAANNQTSVLVAGREFKEEHFSWLRCGSPLSTRGWAFQEVILSRRSLFFGARQLYWQCRQGFDNLEGLCLPSGGRDEAKVVVPQTHGQPERSDANAQSDFYTLAMWYNSKALTYSSDKLPAFSGLAQKYQHAFGGEYLAGLWSNDICRGLLWCPLESLVPDSAAQPNRLPSWSWGSTTKLLYFNPPEPQVFLKLHHSDIQLCDPQNRYGNIRSENDATRPSITVIGMTMPFARGNRILDSHDQRPTILGRITFDAIEDLEVGVASYLGEGIPMTIIDDSFMLSLLYLEEEEEEDAVAGDLYPGLKCNYLALAVSGELSDEWKEVHGLVLQESGDAFKRVGIWEATLTNRGWKGWQRDQVLKLV</sequence>
<accession>A0A428UUD1</accession>
<evidence type="ECO:0000313" key="2">
    <source>
        <dbReference type="Proteomes" id="UP000288429"/>
    </source>
</evidence>
<evidence type="ECO:0008006" key="3">
    <source>
        <dbReference type="Google" id="ProtNLM"/>
    </source>
</evidence>
<gene>
    <name evidence="1" type="ORF">CDV31_003324</name>
</gene>
<protein>
    <recommendedName>
        <fullName evidence="3">Heterokaryon incompatibility domain-containing protein</fullName>
    </recommendedName>
</protein>
<reference evidence="1 2" key="1">
    <citation type="submission" date="2017-06" db="EMBL/GenBank/DDBJ databases">
        <title>Cmopartive genomic analysis of Ambrosia Fusariam Clade fungi.</title>
        <authorList>
            <person name="Stajich J.E."/>
            <person name="Carrillo J."/>
            <person name="Kijimoto T."/>
            <person name="Eskalen A."/>
            <person name="O'Donnell K."/>
            <person name="Kasson M."/>
        </authorList>
    </citation>
    <scope>NUCLEOTIDE SEQUENCE [LARGE SCALE GENOMIC DNA]</scope>
    <source>
        <strain evidence="1 2">NRRL 20438</strain>
    </source>
</reference>
<dbReference type="Proteomes" id="UP000288429">
    <property type="component" value="Unassembled WGS sequence"/>
</dbReference>
<dbReference type="EMBL" id="NIZV01000028">
    <property type="protein sequence ID" value="RSM17898.1"/>
    <property type="molecule type" value="Genomic_DNA"/>
</dbReference>
<dbReference type="PANTHER" id="PTHR33112">
    <property type="entry name" value="DOMAIN PROTEIN, PUTATIVE-RELATED"/>
    <property type="match status" value="1"/>
</dbReference>
<dbReference type="AlphaFoldDB" id="A0A428UUD1"/>
<dbReference type="PANTHER" id="PTHR33112:SF16">
    <property type="entry name" value="HETEROKARYON INCOMPATIBILITY DOMAIN-CONTAINING PROTEIN"/>
    <property type="match status" value="1"/>
</dbReference>
<organism evidence="1 2">
    <name type="scientific">Fusarium ambrosium</name>
    <dbReference type="NCBI Taxonomy" id="131363"/>
    <lineage>
        <taxon>Eukaryota</taxon>
        <taxon>Fungi</taxon>
        <taxon>Dikarya</taxon>
        <taxon>Ascomycota</taxon>
        <taxon>Pezizomycotina</taxon>
        <taxon>Sordariomycetes</taxon>
        <taxon>Hypocreomycetidae</taxon>
        <taxon>Hypocreales</taxon>
        <taxon>Nectriaceae</taxon>
        <taxon>Fusarium</taxon>
        <taxon>Fusarium solani species complex</taxon>
    </lineage>
</organism>
<comment type="caution">
    <text evidence="1">The sequence shown here is derived from an EMBL/GenBank/DDBJ whole genome shotgun (WGS) entry which is preliminary data.</text>
</comment>